<reference evidence="9" key="1">
    <citation type="submission" date="2021-04" db="EMBL/GenBank/DDBJ databases">
        <authorList>
            <consortium name="Wellcome Sanger Institute Data Sharing"/>
        </authorList>
    </citation>
    <scope>NUCLEOTIDE SEQUENCE [LARGE SCALE GENOMIC DNA]</scope>
</reference>
<dbReference type="GeneTree" id="ENSGT00440000039203"/>
<dbReference type="GO" id="GO:0007165">
    <property type="term" value="P:signal transduction"/>
    <property type="evidence" value="ECO:0007669"/>
    <property type="project" value="InterPro"/>
</dbReference>
<dbReference type="InterPro" id="IPR027038">
    <property type="entry name" value="RanGap"/>
</dbReference>
<dbReference type="GO" id="GO:0005829">
    <property type="term" value="C:cytosol"/>
    <property type="evidence" value="ECO:0007669"/>
    <property type="project" value="TreeGrafter"/>
</dbReference>
<dbReference type="Gene3D" id="1.25.40.200">
    <property type="entry name" value="Ran-GTPase activating protein 1, C-terminal domain"/>
    <property type="match status" value="1"/>
</dbReference>
<reference evidence="9" key="3">
    <citation type="submission" date="2025-09" db="UniProtKB">
        <authorList>
            <consortium name="Ensembl"/>
        </authorList>
    </citation>
    <scope>IDENTIFICATION</scope>
</reference>
<keyword evidence="2" id="KW-0343">GTPase activation</keyword>
<dbReference type="Proteomes" id="UP000472277">
    <property type="component" value="Chromosome 1"/>
</dbReference>
<gene>
    <name evidence="9" type="primary">RANGAP1</name>
</gene>
<comment type="subcellular location">
    <subcellularLocation>
        <location evidence="1">Nucleus</location>
    </subcellularLocation>
</comment>
<organism evidence="9 10">
    <name type="scientific">Salmo trutta</name>
    <name type="common">Brown trout</name>
    <dbReference type="NCBI Taxonomy" id="8032"/>
    <lineage>
        <taxon>Eukaryota</taxon>
        <taxon>Metazoa</taxon>
        <taxon>Chordata</taxon>
        <taxon>Craniata</taxon>
        <taxon>Vertebrata</taxon>
        <taxon>Euteleostomi</taxon>
        <taxon>Actinopterygii</taxon>
        <taxon>Neopterygii</taxon>
        <taxon>Teleostei</taxon>
        <taxon>Protacanthopterygii</taxon>
        <taxon>Salmoniformes</taxon>
        <taxon>Salmonidae</taxon>
        <taxon>Salmoninae</taxon>
        <taxon>Salmo</taxon>
    </lineage>
</organism>
<dbReference type="SUPFAM" id="SSF69099">
    <property type="entry name" value="Ran-GTPase activating protein 1 (RanGAP1), C-terminal domain"/>
    <property type="match status" value="1"/>
</dbReference>
<evidence type="ECO:0000256" key="4">
    <source>
        <dbReference type="ARBA" id="ARBA00022737"/>
    </source>
</evidence>
<dbReference type="GO" id="GO:0005096">
    <property type="term" value="F:GTPase activator activity"/>
    <property type="evidence" value="ECO:0007669"/>
    <property type="project" value="UniProtKB-KW"/>
</dbReference>
<evidence type="ECO:0000313" key="9">
    <source>
        <dbReference type="Ensembl" id="ENSSTUP00000061757.1"/>
    </source>
</evidence>
<dbReference type="CDD" id="cd00116">
    <property type="entry name" value="LRR_RI"/>
    <property type="match status" value="1"/>
</dbReference>
<sequence>MATDAVAQLADSLAKTQVTEGELSYKGQGRKFDNAQSVEEMVKEIQEFKGLQALRLEGNTYGVEAAQAIAKALETKSEFKYCYWSDMFTGRLRSEIPPALNSLGAALMTAGARLTVLDLSDNAFGPDGVKGIEKLLKSTACHTLQELRLNNCGMGIGGGKILAAALTECYKQSSAQGTPLGLKVFIAGRNRLENDGATALAQAFQLMGSLEEVHVPQNGINHPGVTALATAMQHNPQLRVLNLNDNTFTKKGAIAMAQALKHLRSVQVINFGDCLVRSEGAIAIAEAVTEGLPILKELNLSFGEITGEAALLVAQSVEGKATLEKLDLNGNCLGEEGCDALREVMDGLNMGDLLGSLRYWIDILNYRLKQVDGDVFNLLFFSFQVDVADAGKTAEAFLKISSVYNEEDEDVKSAVLDSIDAILRKAFASPSFQGYNFVSSLLVMLGLLKSEDKVKPVRVVPGHLQALEYVVRQDYFPQDHIAVLEAFMSR</sequence>
<dbReference type="GO" id="GO:0048471">
    <property type="term" value="C:perinuclear region of cytoplasm"/>
    <property type="evidence" value="ECO:0007669"/>
    <property type="project" value="TreeGrafter"/>
</dbReference>
<dbReference type="Ensembl" id="ENSSTUT00000065141.1">
    <property type="protein sequence ID" value="ENSSTUP00000061757.1"/>
    <property type="gene ID" value="ENSSTUG00000026304.1"/>
</dbReference>
<evidence type="ECO:0000256" key="6">
    <source>
        <dbReference type="ARBA" id="ARBA00060740"/>
    </source>
</evidence>
<dbReference type="Pfam" id="PF13516">
    <property type="entry name" value="LRR_6"/>
    <property type="match status" value="3"/>
</dbReference>
<name>A0A674ASE3_SALTR</name>
<dbReference type="InterPro" id="IPR032675">
    <property type="entry name" value="LRR_dom_sf"/>
</dbReference>
<dbReference type="SMART" id="SM00368">
    <property type="entry name" value="LRR_RI"/>
    <property type="match status" value="7"/>
</dbReference>
<keyword evidence="4" id="KW-0677">Repeat</keyword>
<dbReference type="InterPro" id="IPR036720">
    <property type="entry name" value="RanGAP1_C_sf"/>
</dbReference>
<evidence type="ECO:0000256" key="3">
    <source>
        <dbReference type="ARBA" id="ARBA00022614"/>
    </source>
</evidence>
<feature type="domain" description="Ran-GTPase activating protein 1 C-terminal" evidence="8">
    <location>
        <begin position="382"/>
        <end position="490"/>
    </location>
</feature>
<keyword evidence="3" id="KW-0433">Leucine-rich repeat</keyword>
<dbReference type="AlphaFoldDB" id="A0A674ASE3"/>
<evidence type="ECO:0000256" key="1">
    <source>
        <dbReference type="ARBA" id="ARBA00004123"/>
    </source>
</evidence>
<evidence type="ECO:0000256" key="2">
    <source>
        <dbReference type="ARBA" id="ARBA00022468"/>
    </source>
</evidence>
<evidence type="ECO:0000256" key="7">
    <source>
        <dbReference type="ARBA" id="ARBA00074239"/>
    </source>
</evidence>
<dbReference type="PANTHER" id="PTHR24113:SF12">
    <property type="entry name" value="RAN GTPASE-ACTIVATING PROTEIN 1"/>
    <property type="match status" value="1"/>
</dbReference>
<dbReference type="SUPFAM" id="SSF52047">
    <property type="entry name" value="RNI-like"/>
    <property type="match status" value="1"/>
</dbReference>
<evidence type="ECO:0000313" key="10">
    <source>
        <dbReference type="Proteomes" id="UP000472277"/>
    </source>
</evidence>
<dbReference type="PANTHER" id="PTHR24113">
    <property type="entry name" value="RAN GTPASE-ACTIVATING PROTEIN 1"/>
    <property type="match status" value="1"/>
</dbReference>
<protein>
    <recommendedName>
        <fullName evidence="7">Ran GTPase-activating protein 1</fullName>
    </recommendedName>
</protein>
<dbReference type="FunFam" id="3.80.10.10:FF:000142">
    <property type="entry name" value="Ran GTPase activating protein 1"/>
    <property type="match status" value="1"/>
</dbReference>
<dbReference type="GO" id="GO:0031267">
    <property type="term" value="F:small GTPase binding"/>
    <property type="evidence" value="ECO:0007669"/>
    <property type="project" value="TreeGrafter"/>
</dbReference>
<evidence type="ECO:0000256" key="5">
    <source>
        <dbReference type="ARBA" id="ARBA00023242"/>
    </source>
</evidence>
<dbReference type="InterPro" id="IPR009109">
    <property type="entry name" value="Ran_GTPase_activating_1_C"/>
</dbReference>
<evidence type="ECO:0000259" key="8">
    <source>
        <dbReference type="Pfam" id="PF07834"/>
    </source>
</evidence>
<proteinExistence type="inferred from homology"/>
<keyword evidence="10" id="KW-1185">Reference proteome</keyword>
<accession>A0A674ASE3</accession>
<dbReference type="GO" id="GO:0006913">
    <property type="term" value="P:nucleocytoplasmic transport"/>
    <property type="evidence" value="ECO:0007669"/>
    <property type="project" value="TreeGrafter"/>
</dbReference>
<keyword evidence="5" id="KW-0539">Nucleus</keyword>
<dbReference type="Gene3D" id="3.80.10.10">
    <property type="entry name" value="Ribonuclease Inhibitor"/>
    <property type="match status" value="1"/>
</dbReference>
<dbReference type="Pfam" id="PF07834">
    <property type="entry name" value="RanGAP1_C"/>
    <property type="match status" value="1"/>
</dbReference>
<comment type="similarity">
    <text evidence="6">Belongs to the RNA1 family.</text>
</comment>
<dbReference type="InterPro" id="IPR001611">
    <property type="entry name" value="Leu-rich_rpt"/>
</dbReference>
<reference evidence="9" key="2">
    <citation type="submission" date="2025-08" db="UniProtKB">
        <authorList>
            <consortium name="Ensembl"/>
        </authorList>
    </citation>
    <scope>IDENTIFICATION</scope>
</reference>
<dbReference type="GO" id="GO:0005634">
    <property type="term" value="C:nucleus"/>
    <property type="evidence" value="ECO:0007669"/>
    <property type="project" value="UniProtKB-SubCell"/>
</dbReference>